<evidence type="ECO:0000256" key="9">
    <source>
        <dbReference type="ARBA" id="ARBA00023310"/>
    </source>
</evidence>
<evidence type="ECO:0000256" key="4">
    <source>
        <dbReference type="ARBA" id="ARBA00022448"/>
    </source>
</evidence>
<organism evidence="11 12">
    <name type="scientific">candidate division WWE3 bacterium</name>
    <dbReference type="NCBI Taxonomy" id="2053526"/>
    <lineage>
        <taxon>Bacteria</taxon>
        <taxon>Katanobacteria</taxon>
    </lineage>
</organism>
<reference evidence="11" key="2">
    <citation type="journal article" date="2021" name="Microbiome">
        <title>Successional dynamics and alternative stable states in a saline activated sludge microbial community over 9 years.</title>
        <authorList>
            <person name="Wang Y."/>
            <person name="Ye J."/>
            <person name="Ju F."/>
            <person name="Liu L."/>
            <person name="Boyd J.A."/>
            <person name="Deng Y."/>
            <person name="Parks D.H."/>
            <person name="Jiang X."/>
            <person name="Yin X."/>
            <person name="Woodcroft B.J."/>
            <person name="Tyson G.W."/>
            <person name="Hugenholtz P."/>
            <person name="Polz M.F."/>
            <person name="Zhang T."/>
        </authorList>
    </citation>
    <scope>NUCLEOTIDE SEQUENCE</scope>
    <source>
        <strain evidence="11">HKST-UBA01</strain>
    </source>
</reference>
<accession>A0A955LGY2</accession>
<dbReference type="CDD" id="cd12151">
    <property type="entry name" value="F1-ATPase_gamma"/>
    <property type="match status" value="1"/>
</dbReference>
<keyword evidence="6 10" id="KW-0406">Ion transport</keyword>
<dbReference type="Pfam" id="PF00231">
    <property type="entry name" value="ATP-synt"/>
    <property type="match status" value="1"/>
</dbReference>
<dbReference type="GO" id="GO:0005886">
    <property type="term" value="C:plasma membrane"/>
    <property type="evidence" value="ECO:0007669"/>
    <property type="project" value="UniProtKB-SubCell"/>
</dbReference>
<sequence length="299" mass="33752">MGKTREIKKRIKSVNNISQVTNAMQLVAASRMKKAQENAEKGKSYSEQIKQIMLKLSLNKTITDDPFIDPAYSQDAQADMIIVFSPQRGLAGALPSNLVRFATKFGNDIASAGRAVQLVTVGQKIRQQLANQPWEFVADFSDMPEQPTTADMRPLIKLIRDSYVNREIHRAYLIYPGFINALTQIPTARLLLPLDLEGLELSHETESLNTEMKSNSVYMFEPTREEIFEELIPAYIETQLYQTRLETIASEYSARMVAMKGATDNAKELKGDLTILYNKSRQAQITQEVAEINAVRSRN</sequence>
<comment type="caution">
    <text evidence="11">The sequence shown here is derived from an EMBL/GenBank/DDBJ whole genome shotgun (WGS) entry which is preliminary data.</text>
</comment>
<keyword evidence="8 10" id="KW-0139">CF(1)</keyword>
<dbReference type="Proteomes" id="UP000701698">
    <property type="component" value="Unassembled WGS sequence"/>
</dbReference>
<dbReference type="SUPFAM" id="SSF52943">
    <property type="entry name" value="ATP synthase (F1-ATPase), gamma subunit"/>
    <property type="match status" value="1"/>
</dbReference>
<evidence type="ECO:0000313" key="12">
    <source>
        <dbReference type="Proteomes" id="UP000701698"/>
    </source>
</evidence>
<dbReference type="Gene3D" id="1.10.287.80">
    <property type="entry name" value="ATP synthase, gamma subunit, helix hairpin domain"/>
    <property type="match status" value="1"/>
</dbReference>
<evidence type="ECO:0000256" key="10">
    <source>
        <dbReference type="HAMAP-Rule" id="MF_00815"/>
    </source>
</evidence>
<evidence type="ECO:0000313" key="11">
    <source>
        <dbReference type="EMBL" id="MCA9390210.1"/>
    </source>
</evidence>
<keyword evidence="5 10" id="KW-0375">Hydrogen ion transport</keyword>
<comment type="subcellular location">
    <subcellularLocation>
        <location evidence="10">Cell membrane</location>
        <topology evidence="10">Peripheral membrane protein</topology>
    </subcellularLocation>
    <subcellularLocation>
        <location evidence="2">Membrane</location>
        <topology evidence="2">Peripheral membrane protein</topology>
    </subcellularLocation>
</comment>
<dbReference type="GO" id="GO:0046933">
    <property type="term" value="F:proton-transporting ATP synthase activity, rotational mechanism"/>
    <property type="evidence" value="ECO:0007669"/>
    <property type="project" value="UniProtKB-UniRule"/>
</dbReference>
<dbReference type="PANTHER" id="PTHR11693">
    <property type="entry name" value="ATP SYNTHASE GAMMA CHAIN"/>
    <property type="match status" value="1"/>
</dbReference>
<evidence type="ECO:0000256" key="8">
    <source>
        <dbReference type="ARBA" id="ARBA00023196"/>
    </source>
</evidence>
<evidence type="ECO:0000256" key="7">
    <source>
        <dbReference type="ARBA" id="ARBA00023136"/>
    </source>
</evidence>
<evidence type="ECO:0000256" key="6">
    <source>
        <dbReference type="ARBA" id="ARBA00023065"/>
    </source>
</evidence>
<dbReference type="InterPro" id="IPR000131">
    <property type="entry name" value="ATP_synth_F1_gsu"/>
</dbReference>
<dbReference type="EMBL" id="JAGQKX010000046">
    <property type="protein sequence ID" value="MCA9390210.1"/>
    <property type="molecule type" value="Genomic_DNA"/>
</dbReference>
<comment type="function">
    <text evidence="1 10">Produces ATP from ADP in the presence of a proton gradient across the membrane. The gamma chain is believed to be important in regulating ATPase activity and the flow of protons through the CF(0) complex.</text>
</comment>
<protein>
    <recommendedName>
        <fullName evidence="10">ATP synthase gamma chain</fullName>
    </recommendedName>
    <alternativeName>
        <fullName evidence="10">ATP synthase F1 sector gamma subunit</fullName>
    </alternativeName>
    <alternativeName>
        <fullName evidence="10">F-ATPase gamma subunit</fullName>
    </alternativeName>
</protein>
<evidence type="ECO:0000256" key="5">
    <source>
        <dbReference type="ARBA" id="ARBA00022781"/>
    </source>
</evidence>
<dbReference type="HAMAP" id="MF_00815">
    <property type="entry name" value="ATP_synth_gamma_bact"/>
    <property type="match status" value="1"/>
</dbReference>
<keyword evidence="9 10" id="KW-0066">ATP synthesis</keyword>
<dbReference type="GO" id="GO:0042777">
    <property type="term" value="P:proton motive force-driven plasma membrane ATP synthesis"/>
    <property type="evidence" value="ECO:0007669"/>
    <property type="project" value="UniProtKB-UniRule"/>
</dbReference>
<dbReference type="PANTHER" id="PTHR11693:SF22">
    <property type="entry name" value="ATP SYNTHASE SUBUNIT GAMMA, MITOCHONDRIAL"/>
    <property type="match status" value="1"/>
</dbReference>
<dbReference type="GO" id="GO:0005524">
    <property type="term" value="F:ATP binding"/>
    <property type="evidence" value="ECO:0007669"/>
    <property type="project" value="UniProtKB-UniRule"/>
</dbReference>
<dbReference type="NCBIfam" id="TIGR01146">
    <property type="entry name" value="ATPsyn_F1gamma"/>
    <property type="match status" value="1"/>
</dbReference>
<evidence type="ECO:0000256" key="2">
    <source>
        <dbReference type="ARBA" id="ARBA00004170"/>
    </source>
</evidence>
<keyword evidence="10" id="KW-1003">Cell membrane</keyword>
<evidence type="ECO:0000256" key="3">
    <source>
        <dbReference type="ARBA" id="ARBA00007681"/>
    </source>
</evidence>
<dbReference type="GO" id="GO:0045259">
    <property type="term" value="C:proton-transporting ATP synthase complex"/>
    <property type="evidence" value="ECO:0007669"/>
    <property type="project" value="UniProtKB-KW"/>
</dbReference>
<keyword evidence="4 10" id="KW-0813">Transport</keyword>
<dbReference type="PRINTS" id="PR00126">
    <property type="entry name" value="ATPASEGAMMA"/>
</dbReference>
<evidence type="ECO:0000256" key="1">
    <source>
        <dbReference type="ARBA" id="ARBA00003456"/>
    </source>
</evidence>
<proteinExistence type="inferred from homology"/>
<name>A0A955LGY2_UNCKA</name>
<gene>
    <name evidence="10 11" type="primary">atpG</name>
    <name evidence="11" type="ORF">KC571_02295</name>
</gene>
<comment type="subunit">
    <text evidence="10">F-type ATPases have 2 components, CF(1) - the catalytic core - and CF(0) - the membrane proton channel. CF(1) has five subunits: alpha(3), beta(3), gamma(1), delta(1), epsilon(1). CF(0) has three main subunits: a, b and c.</text>
</comment>
<reference evidence="11" key="1">
    <citation type="submission" date="2020-04" db="EMBL/GenBank/DDBJ databases">
        <authorList>
            <person name="Zhang T."/>
        </authorList>
    </citation>
    <scope>NUCLEOTIDE SEQUENCE</scope>
    <source>
        <strain evidence="11">HKST-UBA01</strain>
    </source>
</reference>
<comment type="similarity">
    <text evidence="3 10">Belongs to the ATPase gamma chain family.</text>
</comment>
<keyword evidence="7 10" id="KW-0472">Membrane</keyword>
<dbReference type="InterPro" id="IPR035968">
    <property type="entry name" value="ATP_synth_F1_ATPase_gsu"/>
</dbReference>
<dbReference type="AlphaFoldDB" id="A0A955LGY2"/>
<dbReference type="Gene3D" id="3.40.1380.10">
    <property type="match status" value="1"/>
</dbReference>